<sequence>MKNILYLLAMMLLCSIGSSSAQSSCASIIKNIGFEKKRGNIEYVTKLNATVVLFYAEDQYYGKELWKTDGTLQGTSLVKDIAPGTKSSRYGYEAITGNITVSDIAGDNKPVVLNGIMYFEANDGTHGYEIWRSDGTDKGTFMITEINEGAAYDREKQSFRSFFIYNNEVYFWDNSRIIFNSTPVVVWRLFKTKGSIESTTLVGEFQNFQSFKPKLFNYKGSLSFLLGPSSYETRIEESNRFYQMNTLGQISKIKLHVDGINNISAANGQLYFTNKKGLFKSDGTMASTILVRESGSVFSTNSINTDFWGDDRFVYFLHNSSLWRTDGTMTGTFSLQNNVRFSNTDLFSETRVFIYKNELYFIDYGTKNNLLKGVKVWKTNGTIEGTIPVVDVDPEGKGEAIIRLVTEIDGNLYFYGKVNGVSADANTKSGIWKTDGTQSGTKVLCPLGPDLECRMINPTFKDYGFLSIDKSLIFLGFPTSYANNNYDDTELYRTDLKNCPNISLVVTGSLVFCPNTTTTLSATATGGMTPYTYRWQQGTTAIGTGSASLTVNAAGAYTVIATDANGCSGSSPVTATQRTAPTVSLPAAVSFCAGQPITLTATAAGGTSPYTYAWKQGTAVIGTSAATLSVNAGGTYVVTVTDASGCASSSATATVTQRPSPTVTVTASAPGFTAGNSVTLTANTGTGLTYQWTRDGQPIAGATQATYVAQQPGDYGLTVSQDGCSATATATQISLITAIEEPQTGPDFTLTASPNPNPGAIQIRIVTQPGRTISVTLTLHDLTGRSLWQKQISVAGQHTEQLDLTPQPTAIYLLRATSNGQQGALRLLRQ</sequence>
<dbReference type="InterPro" id="IPR026444">
    <property type="entry name" value="Secre_tail"/>
</dbReference>
<dbReference type="Gene3D" id="2.60.40.10">
    <property type="entry name" value="Immunoglobulins"/>
    <property type="match status" value="3"/>
</dbReference>
<dbReference type="NCBIfam" id="TIGR04183">
    <property type="entry name" value="Por_Secre_tail"/>
    <property type="match status" value="1"/>
</dbReference>
<dbReference type="AlphaFoldDB" id="A0A939JYF6"/>
<dbReference type="InterPro" id="IPR007110">
    <property type="entry name" value="Ig-like_dom"/>
</dbReference>
<dbReference type="InterPro" id="IPR035986">
    <property type="entry name" value="PKD_dom_sf"/>
</dbReference>
<dbReference type="CDD" id="cd00146">
    <property type="entry name" value="PKD"/>
    <property type="match status" value="1"/>
</dbReference>
<dbReference type="Proteomes" id="UP000664795">
    <property type="component" value="Unassembled WGS sequence"/>
</dbReference>
<feature type="chain" id="PRO_5037785098" evidence="1">
    <location>
        <begin position="22"/>
        <end position="830"/>
    </location>
</feature>
<dbReference type="PROSITE" id="PS50835">
    <property type="entry name" value="IG_LIKE"/>
    <property type="match status" value="1"/>
</dbReference>
<protein>
    <submittedName>
        <fullName evidence="3">T9SS type A sorting domain-containing protein</fullName>
    </submittedName>
</protein>
<dbReference type="InterPro" id="IPR013783">
    <property type="entry name" value="Ig-like_fold"/>
</dbReference>
<dbReference type="SUPFAM" id="SSF49299">
    <property type="entry name" value="PKD domain"/>
    <property type="match status" value="1"/>
</dbReference>
<dbReference type="RefSeq" id="WP_207333788.1">
    <property type="nucleotide sequence ID" value="NZ_JAFMYU010000002.1"/>
</dbReference>
<gene>
    <name evidence="3" type="ORF">J2I48_02375</name>
</gene>
<accession>A0A939JYF6</accession>
<evidence type="ECO:0000313" key="4">
    <source>
        <dbReference type="Proteomes" id="UP000664795"/>
    </source>
</evidence>
<feature type="domain" description="Ig-like" evidence="2">
    <location>
        <begin position="581"/>
        <end position="656"/>
    </location>
</feature>
<evidence type="ECO:0000259" key="2">
    <source>
        <dbReference type="PROSITE" id="PS50835"/>
    </source>
</evidence>
<feature type="signal peptide" evidence="1">
    <location>
        <begin position="1"/>
        <end position="21"/>
    </location>
</feature>
<reference evidence="3 4" key="1">
    <citation type="submission" date="2021-03" db="EMBL/GenBank/DDBJ databases">
        <title>Fibrella sp. HMF5036 genome sequencing and assembly.</title>
        <authorList>
            <person name="Kang H."/>
            <person name="Kim H."/>
            <person name="Bae S."/>
            <person name="Joh K."/>
        </authorList>
    </citation>
    <scope>NUCLEOTIDE SEQUENCE [LARGE SCALE GENOMIC DNA]</scope>
    <source>
        <strain evidence="3 4">HMF5036</strain>
    </source>
</reference>
<proteinExistence type="predicted"/>
<evidence type="ECO:0000313" key="3">
    <source>
        <dbReference type="EMBL" id="MBO0929816.1"/>
    </source>
</evidence>
<keyword evidence="1" id="KW-0732">Signal</keyword>
<organism evidence="3 4">
    <name type="scientific">Fibrella aquatilis</name>
    <dbReference type="NCBI Taxonomy" id="2817059"/>
    <lineage>
        <taxon>Bacteria</taxon>
        <taxon>Pseudomonadati</taxon>
        <taxon>Bacteroidota</taxon>
        <taxon>Cytophagia</taxon>
        <taxon>Cytophagales</taxon>
        <taxon>Spirosomataceae</taxon>
        <taxon>Fibrella</taxon>
    </lineage>
</organism>
<evidence type="ECO:0000256" key="1">
    <source>
        <dbReference type="SAM" id="SignalP"/>
    </source>
</evidence>
<comment type="caution">
    <text evidence="3">The sequence shown here is derived from an EMBL/GenBank/DDBJ whole genome shotgun (WGS) entry which is preliminary data.</text>
</comment>
<keyword evidence="4" id="KW-1185">Reference proteome</keyword>
<dbReference type="EMBL" id="JAFMYU010000002">
    <property type="protein sequence ID" value="MBO0929816.1"/>
    <property type="molecule type" value="Genomic_DNA"/>
</dbReference>
<name>A0A939JYF6_9BACT</name>